<evidence type="ECO:0000256" key="2">
    <source>
        <dbReference type="SAM" id="Phobius"/>
    </source>
</evidence>
<proteinExistence type="predicted"/>
<keyword evidence="4" id="KW-1185">Reference proteome</keyword>
<comment type="caution">
    <text evidence="3">The sequence shown here is derived from an EMBL/GenBank/DDBJ whole genome shotgun (WGS) entry which is preliminary data.</text>
</comment>
<dbReference type="Pfam" id="PF05571">
    <property type="entry name" value="JAMP"/>
    <property type="match status" value="2"/>
</dbReference>
<dbReference type="GO" id="GO:0031625">
    <property type="term" value="F:ubiquitin protein ligase binding"/>
    <property type="evidence" value="ECO:0007669"/>
    <property type="project" value="TreeGrafter"/>
</dbReference>
<gene>
    <name evidence="3" type="ORF">U0070_004001</name>
</gene>
<protein>
    <recommendedName>
        <fullName evidence="5">JNK1/MAPK8-associated membrane protein</fullName>
    </recommendedName>
</protein>
<dbReference type="AlphaFoldDB" id="A0AAW0K9B3"/>
<organism evidence="3 4">
    <name type="scientific">Myodes glareolus</name>
    <name type="common">Bank vole</name>
    <name type="synonym">Clethrionomys glareolus</name>
    <dbReference type="NCBI Taxonomy" id="447135"/>
    <lineage>
        <taxon>Eukaryota</taxon>
        <taxon>Metazoa</taxon>
        <taxon>Chordata</taxon>
        <taxon>Craniata</taxon>
        <taxon>Vertebrata</taxon>
        <taxon>Euteleostomi</taxon>
        <taxon>Mammalia</taxon>
        <taxon>Eutheria</taxon>
        <taxon>Euarchontoglires</taxon>
        <taxon>Glires</taxon>
        <taxon>Rodentia</taxon>
        <taxon>Myomorpha</taxon>
        <taxon>Muroidea</taxon>
        <taxon>Cricetidae</taxon>
        <taxon>Arvicolinae</taxon>
        <taxon>Myodes</taxon>
    </lineage>
</organism>
<reference evidence="3 4" key="1">
    <citation type="journal article" date="2023" name="bioRxiv">
        <title>Conserved and derived expression patterns and positive selection on dental genes reveal complex evolutionary context of ever-growing rodent molars.</title>
        <authorList>
            <person name="Calamari Z.T."/>
            <person name="Song A."/>
            <person name="Cohen E."/>
            <person name="Akter M."/>
            <person name="Roy R.D."/>
            <person name="Hallikas O."/>
            <person name="Christensen M.M."/>
            <person name="Li P."/>
            <person name="Marangoni P."/>
            <person name="Jernvall J."/>
            <person name="Klein O.D."/>
        </authorList>
    </citation>
    <scope>NUCLEOTIDE SEQUENCE [LARGE SCALE GENOMIC DNA]</scope>
    <source>
        <strain evidence="3">V071</strain>
    </source>
</reference>
<feature type="transmembrane region" description="Helical" evidence="2">
    <location>
        <begin position="151"/>
        <end position="171"/>
    </location>
</feature>
<evidence type="ECO:0000313" key="3">
    <source>
        <dbReference type="EMBL" id="KAK7835910.1"/>
    </source>
</evidence>
<feature type="compositionally biased region" description="Basic and acidic residues" evidence="1">
    <location>
        <begin position="379"/>
        <end position="388"/>
    </location>
</feature>
<feature type="transmembrane region" description="Helical" evidence="2">
    <location>
        <begin position="58"/>
        <end position="76"/>
    </location>
</feature>
<keyword evidence="2" id="KW-0472">Membrane</keyword>
<keyword evidence="2" id="KW-0812">Transmembrane</keyword>
<sequence length="657" mass="73862">MAVDIQPACLGLYCGKTLLFKNGSSEIYGECGVCPRGQRTNAQKYCQPCTESPELYDWLYLGFMAMLPLVLHWFFIEWYSGKKSSSALFQHITALFECSVAAIITLLVSDPVGVLYIRSCRVLMLSDWYTMLYNPSPDYVTTVHCTHEAVYPLYTIVFVYYAFCLMLMMLLRPLLVKKIACGLGKSERFKSIYAALYFFPILTVLQAVGGGLLLPENTGAIQPQLDESPIDLSKWDSKKEMKIGVVNPQEHTLTLVDSGLTLSLSIIWEPLLSLTKIFMEALREGAVWCWTLFCLFWGKEVLWSQSTLMMEQRAREFCAGGTFTDGVELGECTGLRTTGIHPEGDRPTEHLEEVLPCHPLWEEEEKDLSGDEEEETGEEDKGSEEKPKTGGQVRMTTNEKCDSVEFCVHHVPIKQRTISDSVRHPKNLNLGIQEEPTKQCLSELLICLPSSSVWRTRPCQHTSCKKETEVCILQAKRSFPTLLLTTQNGCLSDASLASTGGSSLRWEEAGLHDLGASEEEEEERKTESENISTLMEGVLGEKTEEKAEAHKVVKDLGHCYYAFPYIILVLSLVTLAVYMSASEIENCYDLLVRKKRLIVLFSHWLLHAYGIVSISRADRLEHDLPLLALVPTPALFYLFTAKFTEPSRILSEGANGH</sequence>
<accession>A0AAW0K9B3</accession>
<feature type="transmembrane region" description="Helical" evidence="2">
    <location>
        <begin position="88"/>
        <end position="108"/>
    </location>
</feature>
<dbReference type="GO" id="GO:0006986">
    <property type="term" value="P:response to unfolded protein"/>
    <property type="evidence" value="ECO:0007669"/>
    <property type="project" value="InterPro"/>
</dbReference>
<keyword evidence="2" id="KW-1133">Transmembrane helix</keyword>
<feature type="region of interest" description="Disordered" evidence="1">
    <location>
        <begin position="362"/>
        <end position="393"/>
    </location>
</feature>
<name>A0AAW0K9B3_MYOGA</name>
<feature type="transmembrane region" description="Helical" evidence="2">
    <location>
        <begin position="192"/>
        <end position="214"/>
    </location>
</feature>
<dbReference type="EMBL" id="JBBHLL010000001">
    <property type="protein sequence ID" value="KAK7835910.1"/>
    <property type="molecule type" value="Genomic_DNA"/>
</dbReference>
<feature type="transmembrane region" description="Helical" evidence="2">
    <location>
        <begin position="560"/>
        <end position="578"/>
    </location>
</feature>
<dbReference type="GO" id="GO:0036503">
    <property type="term" value="P:ERAD pathway"/>
    <property type="evidence" value="ECO:0007669"/>
    <property type="project" value="TreeGrafter"/>
</dbReference>
<dbReference type="GO" id="GO:0016020">
    <property type="term" value="C:membrane"/>
    <property type="evidence" value="ECO:0007669"/>
    <property type="project" value="InterPro"/>
</dbReference>
<evidence type="ECO:0000313" key="4">
    <source>
        <dbReference type="Proteomes" id="UP001488838"/>
    </source>
</evidence>
<dbReference type="PANTHER" id="PTHR12740:SF4">
    <property type="entry name" value="JNK1_MAPK8-ASSOCIATED MEMBRANE PROTEIN"/>
    <property type="match status" value="1"/>
</dbReference>
<feature type="transmembrane region" description="Helical" evidence="2">
    <location>
        <begin position="623"/>
        <end position="640"/>
    </location>
</feature>
<dbReference type="Proteomes" id="UP001488838">
    <property type="component" value="Unassembled WGS sequence"/>
</dbReference>
<feature type="compositionally biased region" description="Acidic residues" evidence="1">
    <location>
        <begin position="362"/>
        <end position="378"/>
    </location>
</feature>
<dbReference type="PANTHER" id="PTHR12740">
    <property type="entry name" value="JNK1/MAPK8-ASSOCIATED MEMBRANE PROTEIN"/>
    <property type="match status" value="1"/>
</dbReference>
<feature type="transmembrane region" description="Helical" evidence="2">
    <location>
        <begin position="598"/>
        <end position="617"/>
    </location>
</feature>
<dbReference type="InterPro" id="IPR008485">
    <property type="entry name" value="JAMP"/>
</dbReference>
<evidence type="ECO:0008006" key="5">
    <source>
        <dbReference type="Google" id="ProtNLM"/>
    </source>
</evidence>
<evidence type="ECO:0000256" key="1">
    <source>
        <dbReference type="SAM" id="MobiDB-lite"/>
    </source>
</evidence>